<sequence>MIYRTYYLSPLGRMLLAADDMGLAGVWFEGQKYFGEFPGHMDFSFEENENHILKDALRWLDIYFSGQKPDFLPKLHLIGTDFQREVWDILLEIPYGQTVTYGEIARKIADKRGLKTMSAQAVGGAVGHNRVSVIVPCHRVIGSDGSLTGYAGGIERKIRLLDIEQPDFIRTIPKF</sequence>
<dbReference type="InterPro" id="IPR014048">
    <property type="entry name" value="MethylDNA_cys_MeTrfase_DNA-bd"/>
</dbReference>
<keyword evidence="4 9" id="KW-0489">Methyltransferase</keyword>
<keyword evidence="3 9" id="KW-0963">Cytoplasm</keyword>
<dbReference type="Gene3D" id="3.30.160.70">
    <property type="entry name" value="Methylated DNA-protein cysteine methyltransferase domain"/>
    <property type="match status" value="1"/>
</dbReference>
<dbReference type="Pfam" id="PF01035">
    <property type="entry name" value="DNA_binding_1"/>
    <property type="match status" value="1"/>
</dbReference>
<keyword evidence="5 9" id="KW-0808">Transferase</keyword>
<keyword evidence="7 9" id="KW-0234">DNA repair</keyword>
<evidence type="ECO:0000256" key="4">
    <source>
        <dbReference type="ARBA" id="ARBA00022603"/>
    </source>
</evidence>
<dbReference type="InterPro" id="IPR036217">
    <property type="entry name" value="MethylDNA_cys_MeTrfase_DNAb"/>
</dbReference>
<evidence type="ECO:0000313" key="13">
    <source>
        <dbReference type="Proteomes" id="UP000095712"/>
    </source>
</evidence>
<feature type="domain" description="Methylguanine DNA methyltransferase ribonuclease-like" evidence="11">
    <location>
        <begin position="2"/>
        <end position="71"/>
    </location>
</feature>
<dbReference type="OrthoDB" id="9802228at2"/>
<gene>
    <name evidence="12" type="primary">adaB</name>
    <name evidence="12" type="ORF">ERS852523_03017</name>
</gene>
<dbReference type="RefSeq" id="WP_055152643.1">
    <property type="nucleotide sequence ID" value="NZ_CZAW01000037.1"/>
</dbReference>
<evidence type="ECO:0000256" key="3">
    <source>
        <dbReference type="ARBA" id="ARBA00022490"/>
    </source>
</evidence>
<dbReference type="EMBL" id="CZAW01000037">
    <property type="protein sequence ID" value="CUP84711.1"/>
    <property type="molecule type" value="Genomic_DNA"/>
</dbReference>
<protein>
    <recommendedName>
        <fullName evidence="9">Methylated-DNA--protein-cysteine methyltransferase</fullName>
        <ecNumber evidence="9">2.1.1.63</ecNumber>
    </recommendedName>
    <alternativeName>
        <fullName evidence="9">6-O-methylguanine-DNA methyltransferase</fullName>
        <shortName evidence="9">MGMT</shortName>
    </alternativeName>
    <alternativeName>
        <fullName evidence="9">O-6-methylguanine-DNA-alkyltransferase</fullName>
    </alternativeName>
</protein>
<feature type="domain" description="Methylated-DNA-[protein]-cysteine S-methyltransferase DNA binding" evidence="10">
    <location>
        <begin position="81"/>
        <end position="165"/>
    </location>
</feature>
<comment type="function">
    <text evidence="9">Involved in the cellular defense against the biological effects of O6-methylguanine (O6-MeG) and O4-methylthymine (O4-MeT) in DNA. Repairs the methylated nucleobase in DNA by stoichiometrically transferring the methyl group to a cysteine residue in the enzyme. This is a suicide reaction: the enzyme is irreversibly inactivated.</text>
</comment>
<evidence type="ECO:0000256" key="2">
    <source>
        <dbReference type="ARBA" id="ARBA00008711"/>
    </source>
</evidence>
<dbReference type="SUPFAM" id="SSF46767">
    <property type="entry name" value="Methylated DNA-protein cysteine methyltransferase, C-terminal domain"/>
    <property type="match status" value="1"/>
</dbReference>
<evidence type="ECO:0000256" key="6">
    <source>
        <dbReference type="ARBA" id="ARBA00022763"/>
    </source>
</evidence>
<dbReference type="SUPFAM" id="SSF53155">
    <property type="entry name" value="Methylated DNA-protein cysteine methyltransferase domain"/>
    <property type="match status" value="1"/>
</dbReference>
<dbReference type="EC" id="2.1.1.63" evidence="9"/>
<dbReference type="GO" id="GO:0005737">
    <property type="term" value="C:cytoplasm"/>
    <property type="evidence" value="ECO:0007669"/>
    <property type="project" value="UniProtKB-SubCell"/>
</dbReference>
<dbReference type="PANTHER" id="PTHR10815:SF5">
    <property type="entry name" value="METHYLATED-DNA--PROTEIN-CYSTEINE METHYLTRANSFERASE"/>
    <property type="match status" value="1"/>
</dbReference>
<dbReference type="Gene3D" id="1.10.10.10">
    <property type="entry name" value="Winged helix-like DNA-binding domain superfamily/Winged helix DNA-binding domain"/>
    <property type="match status" value="1"/>
</dbReference>
<dbReference type="GO" id="GO:0006307">
    <property type="term" value="P:DNA alkylation repair"/>
    <property type="evidence" value="ECO:0007669"/>
    <property type="project" value="UniProtKB-UniRule"/>
</dbReference>
<evidence type="ECO:0000256" key="7">
    <source>
        <dbReference type="ARBA" id="ARBA00023204"/>
    </source>
</evidence>
<comment type="similarity">
    <text evidence="2 9">Belongs to the MGMT family.</text>
</comment>
<evidence type="ECO:0000256" key="5">
    <source>
        <dbReference type="ARBA" id="ARBA00022679"/>
    </source>
</evidence>
<dbReference type="InterPro" id="IPR023546">
    <property type="entry name" value="MGMT"/>
</dbReference>
<evidence type="ECO:0000259" key="11">
    <source>
        <dbReference type="Pfam" id="PF02870"/>
    </source>
</evidence>
<comment type="catalytic activity">
    <reaction evidence="1 9">
        <text>a 4-O-methyl-thymidine in DNA + L-cysteinyl-[protein] = a thymidine in DNA + S-methyl-L-cysteinyl-[protein]</text>
        <dbReference type="Rhea" id="RHEA:53428"/>
        <dbReference type="Rhea" id="RHEA-COMP:10131"/>
        <dbReference type="Rhea" id="RHEA-COMP:10132"/>
        <dbReference type="Rhea" id="RHEA-COMP:13555"/>
        <dbReference type="Rhea" id="RHEA-COMP:13556"/>
        <dbReference type="ChEBI" id="CHEBI:29950"/>
        <dbReference type="ChEBI" id="CHEBI:82612"/>
        <dbReference type="ChEBI" id="CHEBI:137386"/>
        <dbReference type="ChEBI" id="CHEBI:137387"/>
        <dbReference type="EC" id="2.1.1.63"/>
    </reaction>
</comment>
<dbReference type="GO" id="GO:0003908">
    <property type="term" value="F:methylated-DNA-[protein]-cysteine S-methyltransferase activity"/>
    <property type="evidence" value="ECO:0007669"/>
    <property type="project" value="UniProtKB-UniRule"/>
</dbReference>
<reference evidence="12 13" key="1">
    <citation type="submission" date="2015-09" db="EMBL/GenBank/DDBJ databases">
        <authorList>
            <consortium name="Pathogen Informatics"/>
        </authorList>
    </citation>
    <scope>NUCLEOTIDE SEQUENCE [LARGE SCALE GENOMIC DNA]</scope>
    <source>
        <strain evidence="12 13">2789STDY5834911</strain>
    </source>
</reference>
<dbReference type="GO" id="GO:0032259">
    <property type="term" value="P:methylation"/>
    <property type="evidence" value="ECO:0007669"/>
    <property type="project" value="UniProtKB-KW"/>
</dbReference>
<keyword evidence="6 9" id="KW-0227">DNA damage</keyword>
<dbReference type="CDD" id="cd06445">
    <property type="entry name" value="ATase"/>
    <property type="match status" value="1"/>
</dbReference>
<dbReference type="PANTHER" id="PTHR10815">
    <property type="entry name" value="METHYLATED-DNA--PROTEIN-CYSTEINE METHYLTRANSFERASE"/>
    <property type="match status" value="1"/>
</dbReference>
<dbReference type="Proteomes" id="UP000095712">
    <property type="component" value="Unassembled WGS sequence"/>
</dbReference>
<feature type="active site" description="Nucleophile; methyl group acceptor" evidence="9">
    <location>
        <position position="137"/>
    </location>
</feature>
<dbReference type="Pfam" id="PF02870">
    <property type="entry name" value="Methyltransf_1N"/>
    <property type="match status" value="1"/>
</dbReference>
<evidence type="ECO:0000313" key="12">
    <source>
        <dbReference type="EMBL" id="CUP84711.1"/>
    </source>
</evidence>
<dbReference type="InterPro" id="IPR001497">
    <property type="entry name" value="MethylDNA_cys_MeTrfase_AS"/>
</dbReference>
<dbReference type="InterPro" id="IPR036631">
    <property type="entry name" value="MGMT_N_sf"/>
</dbReference>
<dbReference type="InterPro" id="IPR036388">
    <property type="entry name" value="WH-like_DNA-bd_sf"/>
</dbReference>
<dbReference type="AlphaFoldDB" id="A0A174RKQ6"/>
<dbReference type="FunFam" id="1.10.10.10:FF:000214">
    <property type="entry name" value="Methylated-DNA--protein-cysteine methyltransferase"/>
    <property type="match status" value="1"/>
</dbReference>
<dbReference type="HAMAP" id="MF_00772">
    <property type="entry name" value="OGT"/>
    <property type="match status" value="1"/>
</dbReference>
<proteinExistence type="inferred from homology"/>
<dbReference type="NCBIfam" id="TIGR00589">
    <property type="entry name" value="ogt"/>
    <property type="match status" value="1"/>
</dbReference>
<comment type="subcellular location">
    <subcellularLocation>
        <location evidence="9">Cytoplasm</location>
    </subcellularLocation>
</comment>
<dbReference type="InterPro" id="IPR008332">
    <property type="entry name" value="MethylG_MeTrfase_N"/>
</dbReference>
<evidence type="ECO:0000259" key="10">
    <source>
        <dbReference type="Pfam" id="PF01035"/>
    </source>
</evidence>
<dbReference type="PROSITE" id="PS00374">
    <property type="entry name" value="MGMT"/>
    <property type="match status" value="1"/>
</dbReference>
<comment type="miscellaneous">
    <text evidence="9">This enzyme catalyzes only one turnover and therefore is not strictly catalytic. According to one definition, an enzyme is a biocatalyst that acts repeatedly and over many reaction cycles.</text>
</comment>
<name>A0A174RKQ6_9FIRM</name>
<accession>A0A174RKQ6</accession>
<evidence type="ECO:0000256" key="9">
    <source>
        <dbReference type="HAMAP-Rule" id="MF_00772"/>
    </source>
</evidence>
<evidence type="ECO:0000256" key="8">
    <source>
        <dbReference type="ARBA" id="ARBA00049348"/>
    </source>
</evidence>
<comment type="catalytic activity">
    <reaction evidence="8 9">
        <text>a 6-O-methyl-2'-deoxyguanosine in DNA + L-cysteinyl-[protein] = S-methyl-L-cysteinyl-[protein] + a 2'-deoxyguanosine in DNA</text>
        <dbReference type="Rhea" id="RHEA:24000"/>
        <dbReference type="Rhea" id="RHEA-COMP:10131"/>
        <dbReference type="Rhea" id="RHEA-COMP:10132"/>
        <dbReference type="Rhea" id="RHEA-COMP:11367"/>
        <dbReference type="Rhea" id="RHEA-COMP:11368"/>
        <dbReference type="ChEBI" id="CHEBI:29950"/>
        <dbReference type="ChEBI" id="CHEBI:82612"/>
        <dbReference type="ChEBI" id="CHEBI:85445"/>
        <dbReference type="ChEBI" id="CHEBI:85448"/>
        <dbReference type="EC" id="2.1.1.63"/>
    </reaction>
</comment>
<organism evidence="12 13">
    <name type="scientific">Blautia wexlerae</name>
    <dbReference type="NCBI Taxonomy" id="418240"/>
    <lineage>
        <taxon>Bacteria</taxon>
        <taxon>Bacillati</taxon>
        <taxon>Bacillota</taxon>
        <taxon>Clostridia</taxon>
        <taxon>Lachnospirales</taxon>
        <taxon>Lachnospiraceae</taxon>
        <taxon>Blautia</taxon>
    </lineage>
</organism>
<evidence type="ECO:0000256" key="1">
    <source>
        <dbReference type="ARBA" id="ARBA00001286"/>
    </source>
</evidence>